<dbReference type="InterPro" id="IPR046335">
    <property type="entry name" value="LacI/GalR-like_sensor"/>
</dbReference>
<evidence type="ECO:0000313" key="6">
    <source>
        <dbReference type="Proteomes" id="UP000710815"/>
    </source>
</evidence>
<keyword evidence="3" id="KW-0804">Transcription</keyword>
<gene>
    <name evidence="5" type="ORF">JS533_005775</name>
</gene>
<organism evidence="5 6">
    <name type="scientific">Bifidobacterium amazonense</name>
    <dbReference type="NCBI Taxonomy" id="2809027"/>
    <lineage>
        <taxon>Bacteria</taxon>
        <taxon>Bacillati</taxon>
        <taxon>Actinomycetota</taxon>
        <taxon>Actinomycetes</taxon>
        <taxon>Bifidobacteriales</taxon>
        <taxon>Bifidobacteriaceae</taxon>
        <taxon>Bifidobacterium</taxon>
    </lineage>
</organism>
<evidence type="ECO:0000256" key="3">
    <source>
        <dbReference type="ARBA" id="ARBA00023163"/>
    </source>
</evidence>
<dbReference type="PANTHER" id="PTHR30146">
    <property type="entry name" value="LACI-RELATED TRANSCRIPTIONAL REPRESSOR"/>
    <property type="match status" value="1"/>
</dbReference>
<dbReference type="InterPro" id="IPR028082">
    <property type="entry name" value="Peripla_BP_I"/>
</dbReference>
<accession>A0ABS9VUZ3</accession>
<dbReference type="Gene3D" id="1.10.260.40">
    <property type="entry name" value="lambda repressor-like DNA-binding domains"/>
    <property type="match status" value="1"/>
</dbReference>
<reference evidence="5 6" key="1">
    <citation type="journal article" date="2021" name="Environ. Microbiol.">
        <title>Genetic insights into the dark matter of the mammalian gut microbiota through targeted genome reconstruction.</title>
        <authorList>
            <person name="Lugli G.A."/>
            <person name="Alessandri G."/>
            <person name="Milani C."/>
            <person name="Viappiani A."/>
            <person name="Fontana F."/>
            <person name="Tarracchini C."/>
            <person name="Mancabelli L."/>
            <person name="Argentini C."/>
            <person name="Ruiz L."/>
            <person name="Margolles A."/>
            <person name="van Sinderen D."/>
            <person name="Turroni F."/>
            <person name="Ventura M."/>
        </authorList>
    </citation>
    <scope>NUCLEOTIDE SEQUENCE [LARGE SCALE GENOMIC DNA]</scope>
    <source>
        <strain evidence="5 6">MA1</strain>
    </source>
</reference>
<proteinExistence type="predicted"/>
<feature type="domain" description="HTH lacI-type" evidence="4">
    <location>
        <begin position="2"/>
        <end position="48"/>
    </location>
</feature>
<comment type="caution">
    <text evidence="5">The sequence shown here is derived from an EMBL/GenBank/DDBJ whole genome shotgun (WGS) entry which is preliminary data.</text>
</comment>
<dbReference type="EMBL" id="JAFEJT020000018">
    <property type="protein sequence ID" value="MCH9275779.1"/>
    <property type="molecule type" value="Genomic_DNA"/>
</dbReference>
<dbReference type="PANTHER" id="PTHR30146:SF153">
    <property type="entry name" value="LACTOSE OPERON REPRESSOR"/>
    <property type="match status" value="1"/>
</dbReference>
<keyword evidence="2" id="KW-0238">DNA-binding</keyword>
<dbReference type="SUPFAM" id="SSF53822">
    <property type="entry name" value="Periplasmic binding protein-like I"/>
    <property type="match status" value="1"/>
</dbReference>
<evidence type="ECO:0000259" key="4">
    <source>
        <dbReference type="SMART" id="SM00354"/>
    </source>
</evidence>
<keyword evidence="6" id="KW-1185">Reference proteome</keyword>
<evidence type="ECO:0000256" key="1">
    <source>
        <dbReference type="ARBA" id="ARBA00023015"/>
    </source>
</evidence>
<dbReference type="InterPro" id="IPR000843">
    <property type="entry name" value="HTH_LacI"/>
</dbReference>
<dbReference type="InterPro" id="IPR010982">
    <property type="entry name" value="Lambda_DNA-bd_dom_sf"/>
</dbReference>
<keyword evidence="1" id="KW-0805">Transcription regulation</keyword>
<evidence type="ECO:0000313" key="5">
    <source>
        <dbReference type="EMBL" id="MCH9275779.1"/>
    </source>
</evidence>
<dbReference type="Proteomes" id="UP000710815">
    <property type="component" value="Unassembled WGS sequence"/>
</dbReference>
<name>A0ABS9VUZ3_9BIFI</name>
<dbReference type="Gene3D" id="3.40.50.2300">
    <property type="match status" value="2"/>
</dbReference>
<dbReference type="SMART" id="SM00354">
    <property type="entry name" value="HTH_LACI"/>
    <property type="match status" value="1"/>
</dbReference>
<dbReference type="Pfam" id="PF13377">
    <property type="entry name" value="Peripla_BP_3"/>
    <property type="match status" value="1"/>
</dbReference>
<reference evidence="5 6" key="2">
    <citation type="journal article" date="2021" name="Syst. Appl. Microbiol.">
        <title>Phylogenetic classification of ten novel species belonging to the genus Bifidobacterium comprising B. phasiani sp. nov., B. pongonis sp. nov., B. saguinibicoloris sp. nov., B. colobi sp. nov., B. simiiventris sp. nov., B. santillanense sp. nov., B. miconis sp. nov., B. amazonense sp. nov., B. pluvialisilvae sp. nov., and B. miconisargentati sp. nov.</title>
        <authorList>
            <person name="Lugli G.A."/>
            <person name="Calvete-Torre I."/>
            <person name="Alessandri G."/>
            <person name="Milani C."/>
            <person name="Turroni F."/>
            <person name="Laiolo P."/>
            <person name="Ossiprandi M.C."/>
            <person name="Margolles A."/>
            <person name="Ruiz L."/>
            <person name="Ventura M."/>
        </authorList>
    </citation>
    <scope>NUCLEOTIDE SEQUENCE [LARGE SCALE GENOMIC DNA]</scope>
    <source>
        <strain evidence="5 6">MA1</strain>
    </source>
</reference>
<evidence type="ECO:0000256" key="2">
    <source>
        <dbReference type="ARBA" id="ARBA00023125"/>
    </source>
</evidence>
<protein>
    <submittedName>
        <fullName evidence="5">Substrate-binding domain-containing protein</fullName>
    </submittedName>
</protein>
<sequence length="312" mass="33746">MSKVINGKPDVADSTRSRVQAALDAMNYAKSRSTTSPLIDVVLERLDNVWGLEVIIGVERSARKHRLGVVITETRGVSDDPSFWVDACVERNPIGVILVLSDLTKDAAQRLTARNIPYVLLDPSGDPDPDSASIRADNWSGGLAGTRHLLDLGHTNIGVITGPSSMLCSQARLAGHLAAMAERGLAVDESMIMEGDFTTTCGRDLAMKLLKRTPRPTAIVAGNDLEAMGVYDAAHTFNLRIPDDLSVIGFDDVQTSAYMGPPLTTVRQPIREMSSEAVDLLLRWDERDTLMTNLTLPTTLIVRGSTAPSPDE</sequence>